<evidence type="ECO:0000313" key="1">
    <source>
        <dbReference type="EMBL" id="KAK1141188.1"/>
    </source>
</evidence>
<evidence type="ECO:0000313" key="2">
    <source>
        <dbReference type="Proteomes" id="UP001177260"/>
    </source>
</evidence>
<gene>
    <name evidence="1" type="primary">RLF2</name>
    <name evidence="1" type="ORF">N8T08_009355</name>
</gene>
<reference evidence="1 2" key="1">
    <citation type="journal article" date="2023" name="ACS Omega">
        <title>Identification of the Neoaspergillic Acid Biosynthesis Gene Cluster by Establishing an In Vitro CRISPR-Ribonucleoprotein Genetic System in Aspergillus melleus.</title>
        <authorList>
            <person name="Yuan B."/>
            <person name="Grau M.F."/>
            <person name="Murata R.M."/>
            <person name="Torok T."/>
            <person name="Venkateswaran K."/>
            <person name="Stajich J.E."/>
            <person name="Wang C.C.C."/>
        </authorList>
    </citation>
    <scope>NUCLEOTIDE SEQUENCE [LARGE SCALE GENOMIC DNA]</scope>
    <source>
        <strain evidence="1 2">IMV 1140</strain>
    </source>
</reference>
<organism evidence="1 2">
    <name type="scientific">Aspergillus melleus</name>
    <dbReference type="NCBI Taxonomy" id="138277"/>
    <lineage>
        <taxon>Eukaryota</taxon>
        <taxon>Fungi</taxon>
        <taxon>Dikarya</taxon>
        <taxon>Ascomycota</taxon>
        <taxon>Pezizomycotina</taxon>
        <taxon>Eurotiomycetes</taxon>
        <taxon>Eurotiomycetidae</taxon>
        <taxon>Eurotiales</taxon>
        <taxon>Aspergillaceae</taxon>
        <taxon>Aspergillus</taxon>
        <taxon>Aspergillus subgen. Circumdati</taxon>
    </lineage>
</organism>
<sequence length="666" mass="74236">MELSVDANSNLNLSPLPPPSHPAQQQQSQSPHPVSASPASASPLSIRKRSIQDMDDSRSSNSPDEKMTPPNPHDLENQENLAPLSTTTTTTTAGGDVESTPATATATTAATTTTSTSTVSVLVANTGEQYKHSDADADATGEPGTPAAKKRKLSPGSKEAKQQEKGAKQQEKEAKQQEKEAKERQKQEEKAKREEEKRVKEEEKKKRDAEREEERKRKEEKRKAKEEEKAVKEEEKRKKEAAKEEEKRKKEEEKLKKERAQPKLNAFFAKPTSTHNATSNPIASPKKSVGDGHSLDSTQTAEPVVNDYQRVFPDFFLQSHTTVAPPHRFERDSQALGLMRNKVDGFLKLASEGSKVPLTFRPSELFQMMPYKRRFGRLPASVRDIHSQMQNRDEESGTSESVEKPRSFLRQVKMKSLKFGEDVRPPYQGTYTKSVPGSAARKLMRNPYHRGLPETNYDYDSEAEWEEPEEGEELDSEEEEEGSDDGEDDMEGFLDDDDDHPVDGKRRLIVGDLEPVCTGIQWQEHGVDPSLQVYRMETISDSVTFPIDPFSTAYWHKPKAADPAQPGAAGQSTLHTLKWHVSTSAPTQEGAALATTTPVKAKKGLPAEQLEEFKQVVNGSDLSKLGLVEILKKRFPKVSKDALKDTLTSVATRVGQKEADKKWVCK</sequence>
<keyword evidence="2" id="KW-1185">Reference proteome</keyword>
<dbReference type="Proteomes" id="UP001177260">
    <property type="component" value="Unassembled WGS sequence"/>
</dbReference>
<protein>
    <submittedName>
        <fullName evidence="1">Chromatin assembly factor-I (CAF-I) p90 subunit</fullName>
    </submittedName>
</protein>
<proteinExistence type="predicted"/>
<name>A0ACC3ATS6_9EURO</name>
<dbReference type="EMBL" id="JAOPJF010000068">
    <property type="protein sequence ID" value="KAK1141188.1"/>
    <property type="molecule type" value="Genomic_DNA"/>
</dbReference>
<accession>A0ACC3ATS6</accession>
<comment type="caution">
    <text evidence="1">The sequence shown here is derived from an EMBL/GenBank/DDBJ whole genome shotgun (WGS) entry which is preliminary data.</text>
</comment>